<dbReference type="InterPro" id="IPR002083">
    <property type="entry name" value="MATH/TRAF_dom"/>
</dbReference>
<comment type="caution">
    <text evidence="2">The sequence shown here is derived from an EMBL/GenBank/DDBJ whole genome shotgun (WGS) entry which is preliminary data.</text>
</comment>
<protein>
    <recommendedName>
        <fullName evidence="1">MATH domain-containing protein</fullName>
    </recommendedName>
</protein>
<dbReference type="AlphaFoldDB" id="K0RMN0"/>
<name>K0RMN0_THAOC</name>
<accession>K0RMN0</accession>
<dbReference type="Pfam" id="PF22486">
    <property type="entry name" value="MATH_2"/>
    <property type="match status" value="1"/>
</dbReference>
<dbReference type="CDD" id="cd00121">
    <property type="entry name" value="MATH"/>
    <property type="match status" value="1"/>
</dbReference>
<feature type="domain" description="MATH" evidence="1">
    <location>
        <begin position="27"/>
        <end position="99"/>
    </location>
</feature>
<dbReference type="EMBL" id="AGNL01037634">
    <property type="protein sequence ID" value="EJK53519.1"/>
    <property type="molecule type" value="Genomic_DNA"/>
</dbReference>
<reference evidence="2 3" key="1">
    <citation type="journal article" date="2012" name="Genome Biol.">
        <title>Genome and low-iron response of an oceanic diatom adapted to chronic iron limitation.</title>
        <authorList>
            <person name="Lommer M."/>
            <person name="Specht M."/>
            <person name="Roy A.S."/>
            <person name="Kraemer L."/>
            <person name="Andreson R."/>
            <person name="Gutowska M.A."/>
            <person name="Wolf J."/>
            <person name="Bergner S.V."/>
            <person name="Schilhabel M.B."/>
            <person name="Klostermeier U.C."/>
            <person name="Beiko R.G."/>
            <person name="Rosenstiel P."/>
            <person name="Hippler M."/>
            <person name="Laroche J."/>
        </authorList>
    </citation>
    <scope>NUCLEOTIDE SEQUENCE [LARGE SCALE GENOMIC DNA]</scope>
    <source>
        <strain evidence="2 3">CCMP1005</strain>
    </source>
</reference>
<gene>
    <name evidence="2" type="ORF">THAOC_27032</name>
</gene>
<organism evidence="2 3">
    <name type="scientific">Thalassiosira oceanica</name>
    <name type="common">Marine diatom</name>
    <dbReference type="NCBI Taxonomy" id="159749"/>
    <lineage>
        <taxon>Eukaryota</taxon>
        <taxon>Sar</taxon>
        <taxon>Stramenopiles</taxon>
        <taxon>Ochrophyta</taxon>
        <taxon>Bacillariophyta</taxon>
        <taxon>Coscinodiscophyceae</taxon>
        <taxon>Thalassiosirophycidae</taxon>
        <taxon>Thalassiosirales</taxon>
        <taxon>Thalassiosiraceae</taxon>
        <taxon>Thalassiosira</taxon>
    </lineage>
</organism>
<keyword evidence="3" id="KW-1185">Reference proteome</keyword>
<dbReference type="Gene3D" id="2.60.210.10">
    <property type="entry name" value="Apoptosis, Tumor Necrosis Factor Receptor Associated Protein 2, Chain A"/>
    <property type="match status" value="1"/>
</dbReference>
<dbReference type="Proteomes" id="UP000266841">
    <property type="component" value="Unassembled WGS sequence"/>
</dbReference>
<proteinExistence type="predicted"/>
<dbReference type="SUPFAM" id="SSF49599">
    <property type="entry name" value="TRAF domain-like"/>
    <property type="match status" value="1"/>
</dbReference>
<dbReference type="InterPro" id="IPR008974">
    <property type="entry name" value="TRAF-like"/>
</dbReference>
<sequence>MKPTNFDEVHVGMPPGPLSNWMVKKVHVHGFAGLTAQYVESPEFGFFGHQWTVLISPNGNDKSTEGYVSVYLVNKSPESIQAEFTIILRSTARGSFQHTTVGEVDTMWPFGMRTFGAHGGMLCSATGDHDFAKREKNSEIPHERDAHVL</sequence>
<evidence type="ECO:0000313" key="2">
    <source>
        <dbReference type="EMBL" id="EJK53519.1"/>
    </source>
</evidence>
<evidence type="ECO:0000259" key="1">
    <source>
        <dbReference type="Pfam" id="PF22486"/>
    </source>
</evidence>
<evidence type="ECO:0000313" key="3">
    <source>
        <dbReference type="Proteomes" id="UP000266841"/>
    </source>
</evidence>